<protein>
    <submittedName>
        <fullName evidence="1">Uncharacterized protein</fullName>
    </submittedName>
</protein>
<dbReference type="AlphaFoldDB" id="A0A150R7I9"/>
<dbReference type="EMBL" id="JEMB01003079">
    <property type="protein sequence ID" value="KYF75896.1"/>
    <property type="molecule type" value="Genomic_DNA"/>
</dbReference>
<organism evidence="1 2">
    <name type="scientific">Sorangium cellulosum</name>
    <name type="common">Polyangium cellulosum</name>
    <dbReference type="NCBI Taxonomy" id="56"/>
    <lineage>
        <taxon>Bacteria</taxon>
        <taxon>Pseudomonadati</taxon>
        <taxon>Myxococcota</taxon>
        <taxon>Polyangia</taxon>
        <taxon>Polyangiales</taxon>
        <taxon>Polyangiaceae</taxon>
        <taxon>Sorangium</taxon>
    </lineage>
</organism>
<reference evidence="1 2" key="1">
    <citation type="submission" date="2014-02" db="EMBL/GenBank/DDBJ databases">
        <title>The small core and large imbalanced accessory genome model reveals a collaborative survival strategy of Sorangium cellulosum strains in nature.</title>
        <authorList>
            <person name="Han K."/>
            <person name="Peng R."/>
            <person name="Blom J."/>
            <person name="Li Y.-Z."/>
        </authorList>
    </citation>
    <scope>NUCLEOTIDE SEQUENCE [LARGE SCALE GENOMIC DNA]</scope>
    <source>
        <strain evidence="1 2">So0011-07</strain>
    </source>
</reference>
<dbReference type="Proteomes" id="UP000075635">
    <property type="component" value="Unassembled WGS sequence"/>
</dbReference>
<evidence type="ECO:0000313" key="1">
    <source>
        <dbReference type="EMBL" id="KYF75896.1"/>
    </source>
</evidence>
<accession>A0A150R7I9</accession>
<evidence type="ECO:0000313" key="2">
    <source>
        <dbReference type="Proteomes" id="UP000075635"/>
    </source>
</evidence>
<comment type="caution">
    <text evidence="1">The sequence shown here is derived from an EMBL/GenBank/DDBJ whole genome shotgun (WGS) entry which is preliminary data.</text>
</comment>
<sequence>MMDLLSFFSSEPSLARRAGAQPLHSIRDFPDGAVGRIVGKAGYLGEDRLIAPLTGRACAAWFVRVVGAELAGSGHPPLEACAAAPFALSDDTGLAIVHTAGLSLLLDTDVTEALGFSKQPPPRLVRFLRTRGKEGRRVMIDWRLSWQEGILAEGQRVAVVGRGRREVDPDSPQGDYRHAATRLVMERDRDDEDLVVSTFAGSLGGRPTTAQST</sequence>
<gene>
    <name evidence="1" type="ORF">BE17_47105</name>
</gene>
<name>A0A150R7I9_SORCE</name>
<proteinExistence type="predicted"/>